<dbReference type="SMART" id="SM00199">
    <property type="entry name" value="SCY"/>
    <property type="match status" value="1"/>
</dbReference>
<dbReference type="InterPro" id="IPR039809">
    <property type="entry name" value="Chemokine_b/g/d"/>
</dbReference>
<organism evidence="3 4">
    <name type="scientific">Todus mexicanus</name>
    <name type="common">Puerto Rican tody</name>
    <dbReference type="NCBI Taxonomy" id="135184"/>
    <lineage>
        <taxon>Eukaryota</taxon>
        <taxon>Metazoa</taxon>
        <taxon>Chordata</taxon>
        <taxon>Craniata</taxon>
        <taxon>Vertebrata</taxon>
        <taxon>Euteleostomi</taxon>
        <taxon>Archelosauria</taxon>
        <taxon>Archosauria</taxon>
        <taxon>Dinosauria</taxon>
        <taxon>Saurischia</taxon>
        <taxon>Theropoda</taxon>
        <taxon>Coelurosauria</taxon>
        <taxon>Aves</taxon>
        <taxon>Neognathae</taxon>
        <taxon>Neoaves</taxon>
        <taxon>Telluraves</taxon>
        <taxon>Coraciimorphae</taxon>
        <taxon>Coraciiformes</taxon>
        <taxon>Todidae</taxon>
        <taxon>Todus</taxon>
    </lineage>
</organism>
<comment type="caution">
    <text evidence="3">The sequence shown here is derived from an EMBL/GenBank/DDBJ whole genome shotgun (WGS) entry which is preliminary data.</text>
</comment>
<dbReference type="GO" id="GO:0005615">
    <property type="term" value="C:extracellular space"/>
    <property type="evidence" value="ECO:0007669"/>
    <property type="project" value="UniProtKB-KW"/>
</dbReference>
<accession>A0A851DDU4</accession>
<dbReference type="EMBL" id="WEIS01052214">
    <property type="protein sequence ID" value="NWI66890.1"/>
    <property type="molecule type" value="Genomic_DNA"/>
</dbReference>
<gene>
    <name evidence="3" type="primary">Ccl3_0</name>
    <name evidence="3" type="ORF">TODMEX_R10858</name>
</gene>
<feature type="domain" description="Chemokine interleukin-8-like" evidence="2">
    <location>
        <begin position="33"/>
        <end position="89"/>
    </location>
</feature>
<dbReference type="CDD" id="cd00272">
    <property type="entry name" value="Chemokine_CC"/>
    <property type="match status" value="1"/>
</dbReference>
<dbReference type="Gene3D" id="2.40.50.40">
    <property type="match status" value="1"/>
</dbReference>
<dbReference type="InterPro" id="IPR001811">
    <property type="entry name" value="Chemokine_IL8-like_dom"/>
</dbReference>
<dbReference type="AlphaFoldDB" id="A0A851DDU4"/>
<evidence type="ECO:0000256" key="1">
    <source>
        <dbReference type="ARBA" id="ARBA00022514"/>
    </source>
</evidence>
<evidence type="ECO:0000259" key="2">
    <source>
        <dbReference type="SMART" id="SM00199"/>
    </source>
</evidence>
<dbReference type="Proteomes" id="UP000660247">
    <property type="component" value="Unassembled WGS sequence"/>
</dbReference>
<evidence type="ECO:0000313" key="3">
    <source>
        <dbReference type="EMBL" id="NWI66890.1"/>
    </source>
</evidence>
<reference evidence="3" key="1">
    <citation type="submission" date="2019-10" db="EMBL/GenBank/DDBJ databases">
        <title>Bird 10,000 Genomes (B10K) Project - Family phase.</title>
        <authorList>
            <person name="Zhang G."/>
        </authorList>
    </citation>
    <scope>NUCLEOTIDE SEQUENCE</scope>
    <source>
        <strain evidence="3">B10K-DU-002-69</strain>
        <tissue evidence="3">Muscle</tissue>
    </source>
</reference>
<dbReference type="GO" id="GO:0006955">
    <property type="term" value="P:immune response"/>
    <property type="evidence" value="ECO:0007669"/>
    <property type="project" value="InterPro"/>
</dbReference>
<proteinExistence type="predicted"/>
<name>A0A851DDU4_TODME</name>
<evidence type="ECO:0000313" key="4">
    <source>
        <dbReference type="Proteomes" id="UP000660247"/>
    </source>
</evidence>
<dbReference type="OrthoDB" id="9892424at2759"/>
<feature type="non-terminal residue" evidence="3">
    <location>
        <position position="93"/>
    </location>
</feature>
<dbReference type="PANTHER" id="PTHR12015">
    <property type="entry name" value="SMALL INDUCIBLE CYTOKINE A"/>
    <property type="match status" value="1"/>
</dbReference>
<dbReference type="GO" id="GO:0008009">
    <property type="term" value="F:chemokine activity"/>
    <property type="evidence" value="ECO:0007669"/>
    <property type="project" value="InterPro"/>
</dbReference>
<sequence length="93" mass="10356">LQGLHPCHLLQLAAKCCQGCSHLSLLFAAHFTTIECCFKYAQKPIRHMQSFYETPSDCSLPAVVIVAATGAEVCADPKKPWVKKAMKKLRRKI</sequence>
<dbReference type="InterPro" id="IPR036048">
    <property type="entry name" value="Interleukin_8-like_sf"/>
</dbReference>
<dbReference type="Pfam" id="PF00048">
    <property type="entry name" value="IL8"/>
    <property type="match status" value="1"/>
</dbReference>
<protein>
    <submittedName>
        <fullName evidence="3">CCL3 protein</fullName>
    </submittedName>
</protein>
<dbReference type="SUPFAM" id="SSF54117">
    <property type="entry name" value="Interleukin 8-like chemokines"/>
    <property type="match status" value="1"/>
</dbReference>
<feature type="non-terminal residue" evidence="3">
    <location>
        <position position="1"/>
    </location>
</feature>
<keyword evidence="4" id="KW-1185">Reference proteome</keyword>
<keyword evidence="1" id="KW-0202">Cytokine</keyword>